<evidence type="ECO:0000313" key="2">
    <source>
        <dbReference type="Proteomes" id="UP000006462"/>
    </source>
</evidence>
<dbReference type="InterPro" id="IPR018197">
    <property type="entry name" value="Glycerate_kinase_RE-like"/>
</dbReference>
<organism evidence="1 2">
    <name type="scientific">Pyramidobacter piscolens W5455</name>
    <dbReference type="NCBI Taxonomy" id="352165"/>
    <lineage>
        <taxon>Bacteria</taxon>
        <taxon>Thermotogati</taxon>
        <taxon>Synergistota</taxon>
        <taxon>Synergistia</taxon>
        <taxon>Synergistales</taxon>
        <taxon>Dethiosulfovibrionaceae</taxon>
        <taxon>Pyramidobacter</taxon>
    </lineage>
</organism>
<evidence type="ECO:0000313" key="1">
    <source>
        <dbReference type="EMBL" id="EFB89487.1"/>
    </source>
</evidence>
<dbReference type="Proteomes" id="UP000006462">
    <property type="component" value="Unassembled WGS sequence"/>
</dbReference>
<sequence>AKLVRGVDLLAKVVRLDSEIRRADVIFTGEGRIDSQTAQGKVISGLAARARAAGVPLIALVGCVRGHVGPLMSMGLTAVFPITSGPCTTSQSFQRSREDLERTASQVIRVVRGALRRQSNRRRDQAEHRRA</sequence>
<dbReference type="RefSeq" id="WP_009166058.1">
    <property type="nucleotide sequence ID" value="NZ_ADFP01000133.1"/>
</dbReference>
<dbReference type="InterPro" id="IPR036129">
    <property type="entry name" value="Glycerate_kinase_sf"/>
</dbReference>
<dbReference type="Gene3D" id="3.40.50.10350">
    <property type="entry name" value="Glycerate kinase, domain 1"/>
    <property type="match status" value="1"/>
</dbReference>
<dbReference type="PANTHER" id="PTHR21599">
    <property type="entry name" value="GLYCERATE KINASE"/>
    <property type="match status" value="1"/>
</dbReference>
<keyword evidence="2" id="KW-1185">Reference proteome</keyword>
<proteinExistence type="predicted"/>
<comment type="caution">
    <text evidence="1">The sequence shown here is derived from an EMBL/GenBank/DDBJ whole genome shotgun (WGS) entry which is preliminary data.</text>
</comment>
<dbReference type="Pfam" id="PF02595">
    <property type="entry name" value="Gly_kinase"/>
    <property type="match status" value="1"/>
</dbReference>
<dbReference type="InterPro" id="IPR004381">
    <property type="entry name" value="Glycerate_kinase"/>
</dbReference>
<gene>
    <name evidence="1" type="ORF">HMPREF7215_1725</name>
</gene>
<dbReference type="EMBL" id="ADFP01000133">
    <property type="protein sequence ID" value="EFB89487.1"/>
    <property type="molecule type" value="Genomic_DNA"/>
</dbReference>
<dbReference type="SUPFAM" id="SSF110738">
    <property type="entry name" value="Glycerate kinase I"/>
    <property type="match status" value="1"/>
</dbReference>
<name>A0ABP2HPY4_9BACT</name>
<accession>A0ABP2HPY4</accession>
<reference evidence="1 2" key="1">
    <citation type="submission" date="2009-12" db="EMBL/GenBank/DDBJ databases">
        <authorList>
            <person name="Shrivastava S."/>
            <person name="Madupu R."/>
            <person name="Durkin A.S."/>
            <person name="Torralba M."/>
            <person name="Methe B."/>
            <person name="Sutton G.G."/>
            <person name="Strausberg R.L."/>
            <person name="Nelson K.E."/>
        </authorList>
    </citation>
    <scope>NUCLEOTIDE SEQUENCE [LARGE SCALE GENOMIC DNA]</scope>
    <source>
        <strain evidence="1 2">W5455</strain>
    </source>
</reference>
<feature type="non-terminal residue" evidence="1">
    <location>
        <position position="1"/>
    </location>
</feature>
<dbReference type="PANTHER" id="PTHR21599:SF0">
    <property type="entry name" value="GLYCERATE KINASE"/>
    <property type="match status" value="1"/>
</dbReference>
<evidence type="ECO:0008006" key="3">
    <source>
        <dbReference type="Google" id="ProtNLM"/>
    </source>
</evidence>
<protein>
    <recommendedName>
        <fullName evidence="3">Glycerate kinase</fullName>
    </recommendedName>
</protein>